<keyword evidence="3" id="KW-1185">Reference proteome</keyword>
<evidence type="ECO:0000313" key="2">
    <source>
        <dbReference type="EMBL" id="SON52099.1"/>
    </source>
</evidence>
<dbReference type="PANTHER" id="PTHR33164:SF43">
    <property type="entry name" value="HTH-TYPE TRANSCRIPTIONAL REPRESSOR YETL"/>
    <property type="match status" value="1"/>
</dbReference>
<evidence type="ECO:0000313" key="3">
    <source>
        <dbReference type="Proteomes" id="UP000235828"/>
    </source>
</evidence>
<dbReference type="RefSeq" id="WP_102524426.1">
    <property type="nucleotide sequence ID" value="NZ_LT960612.1"/>
</dbReference>
<organism evidence="2 3">
    <name type="scientific">Vibrio tapetis subsp. tapetis</name>
    <dbReference type="NCBI Taxonomy" id="1671868"/>
    <lineage>
        <taxon>Bacteria</taxon>
        <taxon>Pseudomonadati</taxon>
        <taxon>Pseudomonadota</taxon>
        <taxon>Gammaproteobacteria</taxon>
        <taxon>Vibrionales</taxon>
        <taxon>Vibrionaceae</taxon>
        <taxon>Vibrio</taxon>
    </lineage>
</organism>
<dbReference type="CDD" id="cd00090">
    <property type="entry name" value="HTH_ARSR"/>
    <property type="match status" value="1"/>
</dbReference>
<dbReference type="Pfam" id="PF12802">
    <property type="entry name" value="MarR_2"/>
    <property type="match status" value="1"/>
</dbReference>
<dbReference type="SMART" id="SM00347">
    <property type="entry name" value="HTH_MARR"/>
    <property type="match status" value="1"/>
</dbReference>
<reference evidence="2 3" key="1">
    <citation type="submission" date="2017-10" db="EMBL/GenBank/DDBJ databases">
        <authorList>
            <person name="Banno H."/>
            <person name="Chua N.-H."/>
        </authorList>
    </citation>
    <scope>NUCLEOTIDE SEQUENCE [LARGE SCALE GENOMIC DNA]</scope>
    <source>
        <strain evidence="2">Vibrio tapetis CECT4600</strain>
    </source>
</reference>
<dbReference type="PANTHER" id="PTHR33164">
    <property type="entry name" value="TRANSCRIPTIONAL REGULATOR, MARR FAMILY"/>
    <property type="match status" value="1"/>
</dbReference>
<dbReference type="KEGG" id="vta:B0488"/>
<dbReference type="SUPFAM" id="SSF46785">
    <property type="entry name" value="Winged helix' DNA-binding domain"/>
    <property type="match status" value="1"/>
</dbReference>
<sequence length="151" mass="17541">MLEEKQQISLKLMTSLGIINQLTDAWLSKALIPLGINQSQFNLLTHFSHHPEREQTISQLAEVMQMNQPGITKVVNKLVEMGLVDIRKDSHDGRKKWISINQSGLDKTQNAFMSFLPMVDRCFEEWDDKHVSEMLAHSQRLQQWLDDNRDI</sequence>
<dbReference type="AlphaFoldDB" id="A0A2N8ZJL8"/>
<accession>A0A2N8ZJL8</accession>
<dbReference type="OrthoDB" id="5705634at2"/>
<dbReference type="GO" id="GO:0006950">
    <property type="term" value="P:response to stress"/>
    <property type="evidence" value="ECO:0007669"/>
    <property type="project" value="TreeGrafter"/>
</dbReference>
<feature type="domain" description="HTH marR-type" evidence="1">
    <location>
        <begin position="9"/>
        <end position="143"/>
    </location>
</feature>
<dbReference type="InterPro" id="IPR000835">
    <property type="entry name" value="HTH_MarR-typ"/>
</dbReference>
<dbReference type="InterPro" id="IPR039422">
    <property type="entry name" value="MarR/SlyA-like"/>
</dbReference>
<dbReference type="InterPro" id="IPR036390">
    <property type="entry name" value="WH_DNA-bd_sf"/>
</dbReference>
<protein>
    <recommendedName>
        <fullName evidence="1">HTH marR-type domain-containing protein</fullName>
    </recommendedName>
</protein>
<dbReference type="InterPro" id="IPR011991">
    <property type="entry name" value="ArsR-like_HTH"/>
</dbReference>
<proteinExistence type="predicted"/>
<dbReference type="EMBL" id="LT960612">
    <property type="protein sequence ID" value="SON52099.1"/>
    <property type="molecule type" value="Genomic_DNA"/>
</dbReference>
<dbReference type="Proteomes" id="UP000235828">
    <property type="component" value="Chromosome B"/>
</dbReference>
<dbReference type="Gene3D" id="1.10.10.10">
    <property type="entry name" value="Winged helix-like DNA-binding domain superfamily/Winged helix DNA-binding domain"/>
    <property type="match status" value="1"/>
</dbReference>
<evidence type="ECO:0000259" key="1">
    <source>
        <dbReference type="PROSITE" id="PS50995"/>
    </source>
</evidence>
<gene>
    <name evidence="2" type="ORF">VTAP4600_B0488</name>
</gene>
<dbReference type="GO" id="GO:0003700">
    <property type="term" value="F:DNA-binding transcription factor activity"/>
    <property type="evidence" value="ECO:0007669"/>
    <property type="project" value="InterPro"/>
</dbReference>
<dbReference type="PROSITE" id="PS50995">
    <property type="entry name" value="HTH_MARR_2"/>
    <property type="match status" value="1"/>
</dbReference>
<dbReference type="InterPro" id="IPR036388">
    <property type="entry name" value="WH-like_DNA-bd_sf"/>
</dbReference>
<name>A0A2N8ZJL8_9VIBR</name>